<proteinExistence type="predicted"/>
<dbReference type="InterPro" id="IPR023214">
    <property type="entry name" value="HAD_sf"/>
</dbReference>
<gene>
    <name evidence="1" type="ORF">SAMN05421630_102456</name>
</gene>
<dbReference type="STRING" id="530584.SAMN05421630_102456"/>
<evidence type="ECO:0000313" key="1">
    <source>
        <dbReference type="EMBL" id="SDC53200.1"/>
    </source>
</evidence>
<dbReference type="GO" id="GO:0006281">
    <property type="term" value="P:DNA repair"/>
    <property type="evidence" value="ECO:0007669"/>
    <property type="project" value="TreeGrafter"/>
</dbReference>
<dbReference type="InterPro" id="IPR036412">
    <property type="entry name" value="HAD-like_sf"/>
</dbReference>
<dbReference type="SFLD" id="SFLDS00003">
    <property type="entry name" value="Haloacid_Dehalogenase"/>
    <property type="match status" value="1"/>
</dbReference>
<dbReference type="Proteomes" id="UP000199494">
    <property type="component" value="Unassembled WGS sequence"/>
</dbReference>
<dbReference type="Gene3D" id="3.40.50.1000">
    <property type="entry name" value="HAD superfamily/HAD-like"/>
    <property type="match status" value="1"/>
</dbReference>
<dbReference type="PANTHER" id="PTHR43434">
    <property type="entry name" value="PHOSPHOGLYCOLATE PHOSPHATASE"/>
    <property type="match status" value="1"/>
</dbReference>
<dbReference type="AlphaFoldDB" id="A0A1G6MCL4"/>
<dbReference type="PANTHER" id="PTHR43434:SF19">
    <property type="entry name" value="PHOSPHONOACETALDEHYDE HYDROLASE"/>
    <property type="match status" value="1"/>
</dbReference>
<evidence type="ECO:0000313" key="2">
    <source>
        <dbReference type="Proteomes" id="UP000199494"/>
    </source>
</evidence>
<organism evidence="1 2">
    <name type="scientific">Prauserella marina</name>
    <dbReference type="NCBI Taxonomy" id="530584"/>
    <lineage>
        <taxon>Bacteria</taxon>
        <taxon>Bacillati</taxon>
        <taxon>Actinomycetota</taxon>
        <taxon>Actinomycetes</taxon>
        <taxon>Pseudonocardiales</taxon>
        <taxon>Pseudonocardiaceae</taxon>
        <taxon>Prauserella</taxon>
    </lineage>
</organism>
<keyword evidence="2" id="KW-1185">Reference proteome</keyword>
<accession>A0A1G6MCL4</accession>
<dbReference type="SFLD" id="SFLDG01129">
    <property type="entry name" value="C1.5:_HAD__Beta-PGM__Phosphata"/>
    <property type="match status" value="1"/>
</dbReference>
<dbReference type="SUPFAM" id="SSF56784">
    <property type="entry name" value="HAD-like"/>
    <property type="match status" value="1"/>
</dbReference>
<dbReference type="Gene3D" id="1.10.150.240">
    <property type="entry name" value="Putative phosphatase, domain 2"/>
    <property type="match status" value="1"/>
</dbReference>
<dbReference type="GO" id="GO:0008967">
    <property type="term" value="F:phosphoglycolate phosphatase activity"/>
    <property type="evidence" value="ECO:0007669"/>
    <property type="project" value="TreeGrafter"/>
</dbReference>
<reference evidence="1 2" key="1">
    <citation type="submission" date="2016-10" db="EMBL/GenBank/DDBJ databases">
        <authorList>
            <person name="de Groot N.N."/>
        </authorList>
    </citation>
    <scope>NUCLEOTIDE SEQUENCE [LARGE SCALE GENOMIC DNA]</scope>
    <source>
        <strain evidence="1 2">CGMCC 4.5506</strain>
    </source>
</reference>
<dbReference type="EMBL" id="FMZE01000002">
    <property type="protein sequence ID" value="SDC53200.1"/>
    <property type="molecule type" value="Genomic_DNA"/>
</dbReference>
<protein>
    <submittedName>
        <fullName evidence="1">Phosphoglycolate phosphatase, HAD superfamily</fullName>
    </submittedName>
</protein>
<name>A0A1G6MCL4_9PSEU</name>
<dbReference type="Pfam" id="PF12710">
    <property type="entry name" value="HAD"/>
    <property type="match status" value="1"/>
</dbReference>
<sequence length="242" mass="25209">MARVSDQLDTTPKLLLWDIDLTLVDLRGLGGTWYAEALTAVAGIALTELPSFPGRTERAITVELLTAHGVEPTEELINKVWAELVTQSAKSFPTLTEHGHALPGAAAALDAFAGKNGVVQSLVTGNLPEVARHKLDAFALGTHIDFDIGGYGTISAHRADLVSHAVEQASGKHGAPFAPESVVIIGDTPHDVAAALDHGALAVGVATGRNSAGELRESGAHLVFENLSDTQAVLKAILNAEV</sequence>
<dbReference type="GO" id="GO:0005829">
    <property type="term" value="C:cytosol"/>
    <property type="evidence" value="ECO:0007669"/>
    <property type="project" value="TreeGrafter"/>
</dbReference>
<dbReference type="InterPro" id="IPR050155">
    <property type="entry name" value="HAD-like_hydrolase_sf"/>
</dbReference>
<dbReference type="InterPro" id="IPR023198">
    <property type="entry name" value="PGP-like_dom2"/>
</dbReference>